<feature type="region of interest" description="Disordered" evidence="4">
    <location>
        <begin position="1"/>
        <end position="149"/>
    </location>
</feature>
<dbReference type="SMART" id="SM01010">
    <property type="entry name" value="AMPKBI"/>
    <property type="match status" value="1"/>
</dbReference>
<dbReference type="PANTHER" id="PTHR10343:SF84">
    <property type="entry name" value="5'-AMP-ACTIVATED PROTEIN KINASE SUBUNIT BETA-1"/>
    <property type="match status" value="1"/>
</dbReference>
<feature type="compositionally biased region" description="Polar residues" evidence="4">
    <location>
        <begin position="88"/>
        <end position="97"/>
    </location>
</feature>
<feature type="domain" description="Association with the SNF1 complex (ASC)" evidence="5">
    <location>
        <begin position="405"/>
        <end position="512"/>
    </location>
</feature>
<dbReference type="GO" id="GO:0005634">
    <property type="term" value="C:nucleus"/>
    <property type="evidence" value="ECO:0007669"/>
    <property type="project" value="TreeGrafter"/>
</dbReference>
<dbReference type="Gene3D" id="6.20.250.60">
    <property type="match status" value="1"/>
</dbReference>
<dbReference type="Proteomes" id="UP000235728">
    <property type="component" value="Unassembled WGS sequence"/>
</dbReference>
<dbReference type="InterPro" id="IPR013783">
    <property type="entry name" value="Ig-like_fold"/>
</dbReference>
<feature type="region of interest" description="Disordered" evidence="4">
    <location>
        <begin position="385"/>
        <end position="406"/>
    </location>
</feature>
<feature type="compositionally biased region" description="Low complexity" evidence="4">
    <location>
        <begin position="1"/>
        <end position="32"/>
    </location>
</feature>
<comment type="subcellular location">
    <subcellularLocation>
        <location evidence="1">Cytoplasm</location>
    </subcellularLocation>
</comment>
<dbReference type="AlphaFoldDB" id="A0A2N6NKV3"/>
<gene>
    <name evidence="6" type="primary">GAL83</name>
    <name evidence="6" type="ORF">BM221_006080</name>
</gene>
<evidence type="ECO:0000313" key="7">
    <source>
        <dbReference type="Proteomes" id="UP000235728"/>
    </source>
</evidence>
<evidence type="ECO:0000256" key="3">
    <source>
        <dbReference type="ARBA" id="ARBA00022490"/>
    </source>
</evidence>
<dbReference type="GO" id="GO:0005737">
    <property type="term" value="C:cytoplasm"/>
    <property type="evidence" value="ECO:0007669"/>
    <property type="project" value="UniProtKB-SubCell"/>
</dbReference>
<dbReference type="InterPro" id="IPR037256">
    <property type="entry name" value="ASC_dom_sf"/>
</dbReference>
<organism evidence="6 7">
    <name type="scientific">Beauveria bassiana</name>
    <name type="common">White muscardine disease fungus</name>
    <name type="synonym">Tritirachium shiotae</name>
    <dbReference type="NCBI Taxonomy" id="176275"/>
    <lineage>
        <taxon>Eukaryota</taxon>
        <taxon>Fungi</taxon>
        <taxon>Dikarya</taxon>
        <taxon>Ascomycota</taxon>
        <taxon>Pezizomycotina</taxon>
        <taxon>Sordariomycetes</taxon>
        <taxon>Hypocreomycetidae</taxon>
        <taxon>Hypocreales</taxon>
        <taxon>Cordycipitaceae</taxon>
        <taxon>Beauveria</taxon>
    </lineage>
</organism>
<protein>
    <submittedName>
        <fullName evidence="6">SNF1 protein kinase subunit beta-3</fullName>
    </submittedName>
</protein>
<dbReference type="FunFam" id="2.60.40.10:FF:000562">
    <property type="entry name" value="Snf1 kinase complex beta-subunit Gal83"/>
    <property type="match status" value="1"/>
</dbReference>
<dbReference type="OMA" id="YYSASAH"/>
<sequence length="517" mass="54139">MGNNQSSGSKSATPPSSHPPSGSTSTPTPSTHDAARHHTTTATGAVLPPLSSSRTSKDSSSASSSSRNILPAHATHRSAAAPPEPSLAQAQGSTSIASRPKSISAASSTLSPTAVSSLSASPRNNSSNTPSTVPLVHHHQLPGVESAAAPIPIAEPSKPLDVPGGGTPAVSRTPGLNRTDSEMAEAHLIPSGSITDMYNARPPRLPLPIEEEVHTPGSPILGADESGPGGVIPEIEQESLEALTRKSSAVSQATFDDEDSHELRVDRSRPVVPTRIEWNGGGEKVYVTGTIFQWSRKQRLQPVEGKPGCFAGIIYVLPGTHHVRFVVDTIMKTSPDLPTTVDFGNNLVNYIEVSAEMALQQQLEAAQPGRDGQVRAVATGAGVGTGNGGAASSVEEPSKPAKYKAIPPRDSYRHKIPQYLVDFDQAEESPAYQSAVGAIEKLPTPPSLPGFLSKPILNAATLMKDDNSVLNMPNHTVLNHLATSSIKNNVLAVCATTRYRGKYVTTIVYKPTSADEG</sequence>
<evidence type="ECO:0000259" key="5">
    <source>
        <dbReference type="SMART" id="SM01010"/>
    </source>
</evidence>
<comment type="caution">
    <text evidence="6">The sequence shown here is derived from an EMBL/GenBank/DDBJ whole genome shotgun (WGS) entry which is preliminary data.</text>
</comment>
<feature type="compositionally biased region" description="Low complexity" evidence="4">
    <location>
        <begin position="51"/>
        <end position="66"/>
    </location>
</feature>
<dbReference type="Pfam" id="PF04739">
    <property type="entry name" value="AMPKBI"/>
    <property type="match status" value="1"/>
</dbReference>
<feature type="compositionally biased region" description="Low complexity" evidence="4">
    <location>
        <begin position="116"/>
        <end position="134"/>
    </location>
</feature>
<evidence type="ECO:0000256" key="4">
    <source>
        <dbReference type="SAM" id="MobiDB-lite"/>
    </source>
</evidence>
<dbReference type="Pfam" id="PF16561">
    <property type="entry name" value="AMPK1_CBM"/>
    <property type="match status" value="1"/>
</dbReference>
<dbReference type="InterPro" id="IPR014756">
    <property type="entry name" value="Ig_E-set"/>
</dbReference>
<name>A0A2N6NKV3_BEABA</name>
<dbReference type="InterPro" id="IPR050827">
    <property type="entry name" value="CRP1_MDG1_kinase"/>
</dbReference>
<dbReference type="GO" id="GO:0016301">
    <property type="term" value="F:kinase activity"/>
    <property type="evidence" value="ECO:0007669"/>
    <property type="project" value="UniProtKB-KW"/>
</dbReference>
<dbReference type="CDD" id="cd02859">
    <property type="entry name" value="E_set_AMPKbeta_like_N"/>
    <property type="match status" value="1"/>
</dbReference>
<proteinExistence type="inferred from homology"/>
<keyword evidence="6" id="KW-0808">Transferase</keyword>
<evidence type="ECO:0000256" key="2">
    <source>
        <dbReference type="ARBA" id="ARBA00010926"/>
    </source>
</evidence>
<dbReference type="SUPFAM" id="SSF81296">
    <property type="entry name" value="E set domains"/>
    <property type="match status" value="1"/>
</dbReference>
<dbReference type="GO" id="GO:0019901">
    <property type="term" value="F:protein kinase binding"/>
    <property type="evidence" value="ECO:0007669"/>
    <property type="project" value="TreeGrafter"/>
</dbReference>
<evidence type="ECO:0000313" key="6">
    <source>
        <dbReference type="EMBL" id="PMB67905.1"/>
    </source>
</evidence>
<dbReference type="InterPro" id="IPR032640">
    <property type="entry name" value="AMPK1_CBM"/>
</dbReference>
<dbReference type="SUPFAM" id="SSF160219">
    <property type="entry name" value="AMPKBI-like"/>
    <property type="match status" value="1"/>
</dbReference>
<dbReference type="GO" id="GO:0007165">
    <property type="term" value="P:signal transduction"/>
    <property type="evidence" value="ECO:0007669"/>
    <property type="project" value="TreeGrafter"/>
</dbReference>
<accession>A0A2N6NKV3</accession>
<feature type="compositionally biased region" description="Polar residues" evidence="4">
    <location>
        <begin position="104"/>
        <end position="115"/>
    </location>
</feature>
<evidence type="ECO:0000256" key="1">
    <source>
        <dbReference type="ARBA" id="ARBA00004496"/>
    </source>
</evidence>
<dbReference type="PANTHER" id="PTHR10343">
    <property type="entry name" value="5'-AMP-ACTIVATED PROTEIN KINASE , BETA SUBUNIT"/>
    <property type="match status" value="1"/>
</dbReference>
<dbReference type="EMBL" id="MRVG01000006">
    <property type="protein sequence ID" value="PMB67905.1"/>
    <property type="molecule type" value="Genomic_DNA"/>
</dbReference>
<comment type="similarity">
    <text evidence="2">Belongs to the 5'-AMP-activated protein kinase beta subunit family.</text>
</comment>
<keyword evidence="3" id="KW-0963">Cytoplasm</keyword>
<dbReference type="InterPro" id="IPR006828">
    <property type="entry name" value="ASC_dom"/>
</dbReference>
<dbReference type="GO" id="GO:0031588">
    <property type="term" value="C:nucleotide-activated protein kinase complex"/>
    <property type="evidence" value="ECO:0007669"/>
    <property type="project" value="TreeGrafter"/>
</dbReference>
<keyword evidence="6" id="KW-0418">Kinase</keyword>
<dbReference type="Gene3D" id="2.60.40.10">
    <property type="entry name" value="Immunoglobulins"/>
    <property type="match status" value="1"/>
</dbReference>
<reference evidence="6 7" key="1">
    <citation type="journal article" date="2016" name="Appl. Microbiol. Biotechnol.">
        <title>Characterization of T-DNA insertion mutants with decreased virulence in the entomopathogenic fungus Beauveria bassiana JEF-007.</title>
        <authorList>
            <person name="Kim S."/>
            <person name="Lee S.J."/>
            <person name="Nai Y.S."/>
            <person name="Yu J.S."/>
            <person name="Lee M.R."/>
            <person name="Yang Y.T."/>
            <person name="Kim J.S."/>
        </authorList>
    </citation>
    <scope>NUCLEOTIDE SEQUENCE [LARGE SCALE GENOMIC DNA]</scope>
    <source>
        <strain evidence="6 7">JEF-007</strain>
    </source>
</reference>